<dbReference type="PRINTS" id="PR00149">
    <property type="entry name" value="FUMRATELYASE"/>
</dbReference>
<gene>
    <name evidence="3" type="primary">ASL-L</name>
    <name evidence="3" type="ORF">Hamer_G020767</name>
</gene>
<protein>
    <submittedName>
        <fullName evidence="3">Argininosuccinate lyase-like</fullName>
    </submittedName>
</protein>
<comment type="similarity">
    <text evidence="1">Belongs to the lyase 1 family. Argininosuccinate lyase subfamily.</text>
</comment>
<evidence type="ECO:0000256" key="1">
    <source>
        <dbReference type="ARBA" id="ARBA00010755"/>
    </source>
</evidence>
<proteinExistence type="inferred from homology"/>
<dbReference type="GO" id="GO:0004056">
    <property type="term" value="F:argininosuccinate lyase activity"/>
    <property type="evidence" value="ECO:0007669"/>
    <property type="project" value="InterPro"/>
</dbReference>
<dbReference type="Gene3D" id="1.10.40.30">
    <property type="entry name" value="Fumarase/aspartase (C-terminal domain)"/>
    <property type="match status" value="1"/>
</dbReference>
<dbReference type="Pfam" id="PF00206">
    <property type="entry name" value="Lyase_1"/>
    <property type="match status" value="1"/>
</dbReference>
<sequence>MKLWGGRFDGSTDPVMEQFNASMSYDKAMWKQDIQGSIAYAKALHKANLLTEEESTNIIAGLEVVKSEWASETFLIQPGDEDIHTANERRLKEIVGDVGGKVHTGRSRNDQVAVDMRLWLREHISLLVPHLIKLLQVFIERAKKEKTILMPGYTHLQRAQPIRWSHWLLSLLSIHLSRLAEDLILFSTSEFGFVKLSDAYATGSSLMPQKKNPDSLELIRGKAGTMAGNLCGFLMVLKGLPSTYNKDLQEDKVKMFETASTMLGILQVAAGTVATLTVNENACREALSEEMLATDVAYYLVKK</sequence>
<accession>A0A8J5MM95</accession>
<reference evidence="3" key="1">
    <citation type="journal article" date="2021" name="Sci. Adv.">
        <title>The American lobster genome reveals insights on longevity, neural, and immune adaptations.</title>
        <authorList>
            <person name="Polinski J.M."/>
            <person name="Zimin A.V."/>
            <person name="Clark K.F."/>
            <person name="Kohn A.B."/>
            <person name="Sadowski N."/>
            <person name="Timp W."/>
            <person name="Ptitsyn A."/>
            <person name="Khanna P."/>
            <person name="Romanova D.Y."/>
            <person name="Williams P."/>
            <person name="Greenwood S.J."/>
            <person name="Moroz L.L."/>
            <person name="Walt D.R."/>
            <person name="Bodnar A.G."/>
        </authorList>
    </citation>
    <scope>NUCLEOTIDE SEQUENCE</scope>
    <source>
        <strain evidence="3">GMGI-L3</strain>
    </source>
</reference>
<feature type="non-terminal residue" evidence="3">
    <location>
        <position position="303"/>
    </location>
</feature>
<dbReference type="InterPro" id="IPR008948">
    <property type="entry name" value="L-Aspartase-like"/>
</dbReference>
<evidence type="ECO:0000313" key="4">
    <source>
        <dbReference type="Proteomes" id="UP000747542"/>
    </source>
</evidence>
<dbReference type="FunFam" id="1.20.200.10:FF:000015">
    <property type="entry name" value="argininosuccinate lyase isoform X2"/>
    <property type="match status" value="1"/>
</dbReference>
<dbReference type="InterPro" id="IPR020557">
    <property type="entry name" value="Fumarate_lyase_CS"/>
</dbReference>
<dbReference type="PANTHER" id="PTHR43814:SF1">
    <property type="entry name" value="ARGININOSUCCINATE LYASE"/>
    <property type="match status" value="1"/>
</dbReference>
<dbReference type="SUPFAM" id="SSF48557">
    <property type="entry name" value="L-aspartase-like"/>
    <property type="match status" value="1"/>
</dbReference>
<dbReference type="GO" id="GO:0042450">
    <property type="term" value="P:L-arginine biosynthetic process via ornithine"/>
    <property type="evidence" value="ECO:0007669"/>
    <property type="project" value="InterPro"/>
</dbReference>
<dbReference type="InterPro" id="IPR000362">
    <property type="entry name" value="Fumarate_lyase_fam"/>
</dbReference>
<dbReference type="Gene3D" id="1.20.200.10">
    <property type="entry name" value="Fumarase/aspartase (Central domain)"/>
    <property type="match status" value="2"/>
</dbReference>
<dbReference type="PROSITE" id="PS00163">
    <property type="entry name" value="FUMARATE_LYASES"/>
    <property type="match status" value="1"/>
</dbReference>
<comment type="caution">
    <text evidence="3">The sequence shown here is derived from an EMBL/GenBank/DDBJ whole genome shotgun (WGS) entry which is preliminary data.</text>
</comment>
<evidence type="ECO:0000313" key="3">
    <source>
        <dbReference type="EMBL" id="KAG7156455.1"/>
    </source>
</evidence>
<dbReference type="InterPro" id="IPR022761">
    <property type="entry name" value="Fumarate_lyase_N"/>
</dbReference>
<evidence type="ECO:0000259" key="2">
    <source>
        <dbReference type="Pfam" id="PF00206"/>
    </source>
</evidence>
<feature type="domain" description="Fumarate lyase N-terminal" evidence="2">
    <location>
        <begin position="6"/>
        <end position="170"/>
    </location>
</feature>
<dbReference type="PRINTS" id="PR00145">
    <property type="entry name" value="ARGSUCLYASE"/>
</dbReference>
<dbReference type="FunFam" id="1.10.275.10:FF:000002">
    <property type="entry name" value="Argininosuccinate lyase"/>
    <property type="match status" value="1"/>
</dbReference>
<name>A0A8J5MM95_HOMAM</name>
<organism evidence="3 4">
    <name type="scientific">Homarus americanus</name>
    <name type="common">American lobster</name>
    <dbReference type="NCBI Taxonomy" id="6706"/>
    <lineage>
        <taxon>Eukaryota</taxon>
        <taxon>Metazoa</taxon>
        <taxon>Ecdysozoa</taxon>
        <taxon>Arthropoda</taxon>
        <taxon>Crustacea</taxon>
        <taxon>Multicrustacea</taxon>
        <taxon>Malacostraca</taxon>
        <taxon>Eumalacostraca</taxon>
        <taxon>Eucarida</taxon>
        <taxon>Decapoda</taxon>
        <taxon>Pleocyemata</taxon>
        <taxon>Astacidea</taxon>
        <taxon>Nephropoidea</taxon>
        <taxon>Nephropidae</taxon>
        <taxon>Homarus</taxon>
    </lineage>
</organism>
<dbReference type="Proteomes" id="UP000747542">
    <property type="component" value="Unassembled WGS sequence"/>
</dbReference>
<dbReference type="GO" id="GO:0005829">
    <property type="term" value="C:cytosol"/>
    <property type="evidence" value="ECO:0007669"/>
    <property type="project" value="TreeGrafter"/>
</dbReference>
<dbReference type="PANTHER" id="PTHR43814">
    <property type="entry name" value="ARGININOSUCCINATE LYASE"/>
    <property type="match status" value="1"/>
</dbReference>
<dbReference type="InterPro" id="IPR009049">
    <property type="entry name" value="Argininosuccinate_lyase"/>
</dbReference>
<dbReference type="Gene3D" id="1.10.275.10">
    <property type="entry name" value="Fumarase/aspartase (N-terminal domain)"/>
    <property type="match status" value="1"/>
</dbReference>
<dbReference type="InterPro" id="IPR024083">
    <property type="entry name" value="Fumarase/histidase_N"/>
</dbReference>
<dbReference type="AlphaFoldDB" id="A0A8J5MM95"/>
<dbReference type="EMBL" id="JAHLQT010039134">
    <property type="protein sequence ID" value="KAG7156455.1"/>
    <property type="molecule type" value="Genomic_DNA"/>
</dbReference>
<keyword evidence="3" id="KW-0456">Lyase</keyword>
<keyword evidence="4" id="KW-1185">Reference proteome</keyword>
<dbReference type="CDD" id="cd01359">
    <property type="entry name" value="Argininosuccinate_lyase"/>
    <property type="match status" value="1"/>
</dbReference>